<dbReference type="Proteomes" id="UP000260665">
    <property type="component" value="Unassembled WGS sequence"/>
</dbReference>
<feature type="domain" description="Pyridoxamine 5'-phosphate oxidase N-terminal" evidence="2">
    <location>
        <begin position="7"/>
        <end position="140"/>
    </location>
</feature>
<dbReference type="Gene3D" id="2.30.110.10">
    <property type="entry name" value="Electron Transport, Fmn-binding Protein, Chain A"/>
    <property type="match status" value="1"/>
</dbReference>
<dbReference type="PIRSF" id="PIRSF004633">
    <property type="entry name" value="UCP_PLP_oxd"/>
    <property type="match status" value="1"/>
</dbReference>
<keyword evidence="4" id="KW-1185">Reference proteome</keyword>
<dbReference type="GO" id="GO:0016627">
    <property type="term" value="F:oxidoreductase activity, acting on the CH-CH group of donors"/>
    <property type="evidence" value="ECO:0007669"/>
    <property type="project" value="TreeGrafter"/>
</dbReference>
<proteinExistence type="predicted"/>
<evidence type="ECO:0000256" key="1">
    <source>
        <dbReference type="ARBA" id="ARBA00023002"/>
    </source>
</evidence>
<dbReference type="Pfam" id="PF01243">
    <property type="entry name" value="PNPOx_N"/>
    <property type="match status" value="1"/>
</dbReference>
<keyword evidence="1" id="KW-0560">Oxidoreductase</keyword>
<dbReference type="InterPro" id="IPR014419">
    <property type="entry name" value="HutZ"/>
</dbReference>
<evidence type="ECO:0000313" key="4">
    <source>
        <dbReference type="Proteomes" id="UP000260665"/>
    </source>
</evidence>
<organism evidence="3 4">
    <name type="scientific">Rhodoferax lacus</name>
    <dbReference type="NCBI Taxonomy" id="2184758"/>
    <lineage>
        <taxon>Bacteria</taxon>
        <taxon>Pseudomonadati</taxon>
        <taxon>Pseudomonadota</taxon>
        <taxon>Betaproteobacteria</taxon>
        <taxon>Burkholderiales</taxon>
        <taxon>Comamonadaceae</taxon>
        <taxon>Rhodoferax</taxon>
    </lineage>
</organism>
<accession>A0A3E1R8G1</accession>
<gene>
    <name evidence="3" type="ORF">DIC66_16825</name>
</gene>
<name>A0A3E1R8G1_9BURK</name>
<dbReference type="GO" id="GO:0070967">
    <property type="term" value="F:coenzyme F420 binding"/>
    <property type="evidence" value="ECO:0007669"/>
    <property type="project" value="TreeGrafter"/>
</dbReference>
<comment type="caution">
    <text evidence="3">The sequence shown here is derived from an EMBL/GenBank/DDBJ whole genome shotgun (WGS) entry which is preliminary data.</text>
</comment>
<evidence type="ECO:0000259" key="2">
    <source>
        <dbReference type="Pfam" id="PF01243"/>
    </source>
</evidence>
<dbReference type="InterPro" id="IPR011576">
    <property type="entry name" value="Pyridox_Oxase_N"/>
</dbReference>
<dbReference type="PANTHER" id="PTHR35176">
    <property type="entry name" value="HEME OXYGENASE HI_0854-RELATED"/>
    <property type="match status" value="1"/>
</dbReference>
<dbReference type="EMBL" id="QFZK01000013">
    <property type="protein sequence ID" value="RFO95659.1"/>
    <property type="molecule type" value="Genomic_DNA"/>
</dbReference>
<dbReference type="OrthoDB" id="9790961at2"/>
<dbReference type="RefSeq" id="WP_117179264.1">
    <property type="nucleotide sequence ID" value="NZ_QFZK01000013.1"/>
</dbReference>
<reference evidence="3 4" key="1">
    <citation type="submission" date="2018-05" db="EMBL/GenBank/DDBJ databases">
        <title>Rhodoferax soyangensis sp.nov., isolated from an oligotrophic freshwater lake.</title>
        <authorList>
            <person name="Park M."/>
        </authorList>
    </citation>
    <scope>NUCLEOTIDE SEQUENCE [LARGE SCALE GENOMIC DNA]</scope>
    <source>
        <strain evidence="3 4">IMCC26218</strain>
    </source>
</reference>
<dbReference type="AlphaFoldDB" id="A0A3E1R8G1"/>
<dbReference type="PANTHER" id="PTHR35176:SF6">
    <property type="entry name" value="HEME OXYGENASE HI_0854-RELATED"/>
    <property type="match status" value="1"/>
</dbReference>
<dbReference type="GO" id="GO:0005829">
    <property type="term" value="C:cytosol"/>
    <property type="evidence" value="ECO:0007669"/>
    <property type="project" value="TreeGrafter"/>
</dbReference>
<dbReference type="SUPFAM" id="SSF50475">
    <property type="entry name" value="FMN-binding split barrel"/>
    <property type="match status" value="1"/>
</dbReference>
<dbReference type="InterPro" id="IPR052019">
    <property type="entry name" value="F420H2_bilvrd_red/Heme_oxyg"/>
</dbReference>
<sequence>MTHEPRLTAALRTLLNTQRVAALGTLGEDGHAFVSMVPFAIDAGSGHLILHVSGLAAHARNLERTPRVSLLVLQAEVAGEPVHALPRVTLDGTASVLEVDSPAWNAARGAYLARFQDVEYMTQLGDFRFVAIAVSGARQVAGFGAARSIDAQELAQVLRSAN</sequence>
<evidence type="ECO:0000313" key="3">
    <source>
        <dbReference type="EMBL" id="RFO95659.1"/>
    </source>
</evidence>
<protein>
    <submittedName>
        <fullName evidence="3">Pyridoxamine 5'-phosphate oxidase</fullName>
    </submittedName>
</protein>
<dbReference type="InterPro" id="IPR012349">
    <property type="entry name" value="Split_barrel_FMN-bd"/>
</dbReference>